<evidence type="ECO:0000256" key="3">
    <source>
        <dbReference type="ARBA" id="ARBA00022833"/>
    </source>
</evidence>
<dbReference type="PANTHER" id="PTHR45931">
    <property type="entry name" value="SI:CH211-59O9.10"/>
    <property type="match status" value="1"/>
</dbReference>
<evidence type="ECO:0000313" key="6">
    <source>
        <dbReference type="EMBL" id="RZB96972.1"/>
    </source>
</evidence>
<dbReference type="GO" id="GO:0006511">
    <property type="term" value="P:ubiquitin-dependent protein catabolic process"/>
    <property type="evidence" value="ECO:0007669"/>
    <property type="project" value="TreeGrafter"/>
</dbReference>
<evidence type="ECO:0000256" key="4">
    <source>
        <dbReference type="PROSITE-ProRule" id="PRU00175"/>
    </source>
</evidence>
<dbReference type="AlphaFoldDB" id="A0A445JEU1"/>
<dbReference type="InterPro" id="IPR013083">
    <property type="entry name" value="Znf_RING/FYVE/PHD"/>
</dbReference>
<dbReference type="GO" id="GO:0005634">
    <property type="term" value="C:nucleus"/>
    <property type="evidence" value="ECO:0007669"/>
    <property type="project" value="TreeGrafter"/>
</dbReference>
<evidence type="ECO:0000259" key="5">
    <source>
        <dbReference type="PROSITE" id="PS50089"/>
    </source>
</evidence>
<dbReference type="Gene3D" id="3.30.40.10">
    <property type="entry name" value="Zinc/RING finger domain, C3HC4 (zinc finger)"/>
    <property type="match status" value="1"/>
</dbReference>
<dbReference type="Proteomes" id="UP000289340">
    <property type="component" value="Chromosome 8"/>
</dbReference>
<dbReference type="PROSITE" id="PS50089">
    <property type="entry name" value="ZF_RING_2"/>
    <property type="match status" value="1"/>
</dbReference>
<dbReference type="InterPro" id="IPR001841">
    <property type="entry name" value="Znf_RING"/>
</dbReference>
<dbReference type="SUPFAM" id="SSF57850">
    <property type="entry name" value="RING/U-box"/>
    <property type="match status" value="1"/>
</dbReference>
<name>A0A445JEU1_GLYSO</name>
<keyword evidence="1" id="KW-0479">Metal-binding</keyword>
<dbReference type="GO" id="GO:0061630">
    <property type="term" value="F:ubiquitin protein ligase activity"/>
    <property type="evidence" value="ECO:0007669"/>
    <property type="project" value="TreeGrafter"/>
</dbReference>
<organism evidence="6 7">
    <name type="scientific">Glycine soja</name>
    <name type="common">Wild soybean</name>
    <dbReference type="NCBI Taxonomy" id="3848"/>
    <lineage>
        <taxon>Eukaryota</taxon>
        <taxon>Viridiplantae</taxon>
        <taxon>Streptophyta</taxon>
        <taxon>Embryophyta</taxon>
        <taxon>Tracheophyta</taxon>
        <taxon>Spermatophyta</taxon>
        <taxon>Magnoliopsida</taxon>
        <taxon>eudicotyledons</taxon>
        <taxon>Gunneridae</taxon>
        <taxon>Pentapetalae</taxon>
        <taxon>rosids</taxon>
        <taxon>fabids</taxon>
        <taxon>Fabales</taxon>
        <taxon>Fabaceae</taxon>
        <taxon>Papilionoideae</taxon>
        <taxon>50 kb inversion clade</taxon>
        <taxon>NPAAA clade</taxon>
        <taxon>indigoferoid/millettioid clade</taxon>
        <taxon>Phaseoleae</taxon>
        <taxon>Glycine</taxon>
        <taxon>Glycine subgen. Soja</taxon>
    </lineage>
</organism>
<keyword evidence="7" id="KW-1185">Reference proteome</keyword>
<dbReference type="EMBL" id="QZWG01000008">
    <property type="protein sequence ID" value="RZB96972.1"/>
    <property type="molecule type" value="Genomic_DNA"/>
</dbReference>
<dbReference type="InterPro" id="IPR051834">
    <property type="entry name" value="RING_finger_E3_ligase"/>
</dbReference>
<dbReference type="PANTHER" id="PTHR45931:SF16">
    <property type="entry name" value="RING_U-BOX SUPERFAMILY PROTEIN"/>
    <property type="match status" value="1"/>
</dbReference>
<evidence type="ECO:0000256" key="2">
    <source>
        <dbReference type="ARBA" id="ARBA00022771"/>
    </source>
</evidence>
<keyword evidence="2 4" id="KW-0863">Zinc-finger</keyword>
<gene>
    <name evidence="6" type="ORF">D0Y65_020595</name>
</gene>
<dbReference type="GO" id="GO:0008270">
    <property type="term" value="F:zinc ion binding"/>
    <property type="evidence" value="ECO:0007669"/>
    <property type="project" value="UniProtKB-KW"/>
</dbReference>
<evidence type="ECO:0000256" key="1">
    <source>
        <dbReference type="ARBA" id="ARBA00022723"/>
    </source>
</evidence>
<dbReference type="Pfam" id="PF13639">
    <property type="entry name" value="zf-RING_2"/>
    <property type="match status" value="1"/>
</dbReference>
<comment type="caution">
    <text evidence="6">The sequence shown here is derived from an EMBL/GenBank/DDBJ whole genome shotgun (WGS) entry which is preliminary data.</text>
</comment>
<accession>A0A445JEU1</accession>
<feature type="domain" description="RING-type" evidence="5">
    <location>
        <begin position="121"/>
        <end position="164"/>
    </location>
</feature>
<sequence length="167" mass="19340">MPFNQDLFDFLFAPTQALNSQGEEVHMPIVDDASYNSLDLGHNNLENNDDETLTEEDISNLIDLLLEDDTYIFDFIELDDDNHNTGNNGVSRVEFANQVSIQNLERIRIHENPEQSSDLMCSICLEEFLIGTITIRLPHPCYHIFHEHCITRWLNMNNTCPLCRRTI</sequence>
<keyword evidence="3" id="KW-0862">Zinc</keyword>
<evidence type="ECO:0000313" key="7">
    <source>
        <dbReference type="Proteomes" id="UP000289340"/>
    </source>
</evidence>
<protein>
    <submittedName>
        <fullName evidence="6">NEP1-interacting protein-like 1</fullName>
    </submittedName>
</protein>
<proteinExistence type="predicted"/>
<reference evidence="6 7" key="1">
    <citation type="submission" date="2018-09" db="EMBL/GenBank/DDBJ databases">
        <title>A high-quality reference genome of wild soybean provides a powerful tool to mine soybean genomes.</title>
        <authorList>
            <person name="Xie M."/>
            <person name="Chung C.Y.L."/>
            <person name="Li M.-W."/>
            <person name="Wong F.-L."/>
            <person name="Chan T.-F."/>
            <person name="Lam H.-M."/>
        </authorList>
    </citation>
    <scope>NUCLEOTIDE SEQUENCE [LARGE SCALE GENOMIC DNA]</scope>
    <source>
        <strain evidence="7">cv. W05</strain>
        <tissue evidence="6">Hypocotyl of etiolated seedlings</tissue>
    </source>
</reference>
<dbReference type="CDD" id="cd16454">
    <property type="entry name" value="RING-H2_PA-TM-RING"/>
    <property type="match status" value="1"/>
</dbReference>
<dbReference type="SMART" id="SM00184">
    <property type="entry name" value="RING"/>
    <property type="match status" value="1"/>
</dbReference>